<comment type="similarity">
    <text evidence="2">Belongs to the RRM CWC2 family.</text>
</comment>
<dbReference type="GO" id="GO:0036002">
    <property type="term" value="F:pre-mRNA binding"/>
    <property type="evidence" value="ECO:0007669"/>
    <property type="project" value="TreeGrafter"/>
</dbReference>
<dbReference type="InterPro" id="IPR000571">
    <property type="entry name" value="Znf_CCCH"/>
</dbReference>
<dbReference type="PANTHER" id="PTHR14089:SF2">
    <property type="entry name" value="PRE-MRNA-SPLICING FACTOR CWC2"/>
    <property type="match status" value="1"/>
</dbReference>
<reference evidence="17 18" key="3">
    <citation type="journal article" date="2017" name="G3 (Bethesda)">
        <title>Comparative analysis highlights variable genome content of wheat rusts and divergence of the mating loci.</title>
        <authorList>
            <person name="Cuomo C.A."/>
            <person name="Bakkeren G."/>
            <person name="Khalil H.B."/>
            <person name="Panwar V."/>
            <person name="Joly D."/>
            <person name="Linning R."/>
            <person name="Sakthikumar S."/>
            <person name="Song X."/>
            <person name="Adiconis X."/>
            <person name="Fan L."/>
            <person name="Goldberg J.M."/>
            <person name="Levin J.Z."/>
            <person name="Young S."/>
            <person name="Zeng Q."/>
            <person name="Anikster Y."/>
            <person name="Bruce M."/>
            <person name="Wang M."/>
            <person name="Yin C."/>
            <person name="McCallum B."/>
            <person name="Szabo L.J."/>
            <person name="Hulbert S."/>
            <person name="Chen X."/>
            <person name="Fellers J.P."/>
        </authorList>
    </citation>
    <scope>NUCLEOTIDE SEQUENCE</scope>
    <source>
        <strain evidence="17">isolate 1-1 / race 1 (BBBD)</strain>
        <strain evidence="18">Isolate 1-1 / race 1 (BBBD)</strain>
    </source>
</reference>
<keyword evidence="9" id="KW-0508">mRNA splicing</keyword>
<dbReference type="OrthoDB" id="10251848at2759"/>
<keyword evidence="3" id="KW-0507">mRNA processing</keyword>
<keyword evidence="10" id="KW-0539">Nucleus</keyword>
<dbReference type="CDD" id="cd12360">
    <property type="entry name" value="RRM_cwf2"/>
    <property type="match status" value="1"/>
</dbReference>
<comment type="subcellular location">
    <subcellularLocation>
        <location evidence="1">Nucleus</location>
    </subcellularLocation>
</comment>
<keyword evidence="4 12" id="KW-0479">Metal-binding</keyword>
<evidence type="ECO:0000256" key="2">
    <source>
        <dbReference type="ARBA" id="ARBA00008024"/>
    </source>
</evidence>
<feature type="compositionally biased region" description="Low complexity" evidence="13">
    <location>
        <begin position="89"/>
        <end position="101"/>
    </location>
</feature>
<name>A0A180GPF9_PUCT1</name>
<dbReference type="GO" id="GO:0071006">
    <property type="term" value="C:U2-type catalytic step 1 spliceosome"/>
    <property type="evidence" value="ECO:0007669"/>
    <property type="project" value="TreeGrafter"/>
</dbReference>
<dbReference type="VEuPathDB" id="FungiDB:PTTG_00635"/>
<dbReference type="Pfam" id="PF00076">
    <property type="entry name" value="RRM_1"/>
    <property type="match status" value="1"/>
</dbReference>
<dbReference type="GO" id="GO:0006397">
    <property type="term" value="P:mRNA processing"/>
    <property type="evidence" value="ECO:0007669"/>
    <property type="project" value="UniProtKB-KW"/>
</dbReference>
<keyword evidence="6 12" id="KW-0863">Zinc-finger</keyword>
<dbReference type="PROSITE" id="PS50102">
    <property type="entry name" value="RRM"/>
    <property type="match status" value="1"/>
</dbReference>
<proteinExistence type="inferred from homology"/>
<gene>
    <name evidence="16" type="ORF">PTTG_00635</name>
</gene>
<evidence type="ECO:0000256" key="3">
    <source>
        <dbReference type="ARBA" id="ARBA00022664"/>
    </source>
</evidence>
<evidence type="ECO:0000259" key="14">
    <source>
        <dbReference type="PROSITE" id="PS50102"/>
    </source>
</evidence>
<keyword evidence="8 11" id="KW-0694">RNA-binding</keyword>
<evidence type="ECO:0000256" key="11">
    <source>
        <dbReference type="PROSITE-ProRule" id="PRU00176"/>
    </source>
</evidence>
<evidence type="ECO:0000256" key="4">
    <source>
        <dbReference type="ARBA" id="ARBA00022723"/>
    </source>
</evidence>
<dbReference type="STRING" id="630390.A0A180GPF9"/>
<evidence type="ECO:0000256" key="5">
    <source>
        <dbReference type="ARBA" id="ARBA00022728"/>
    </source>
</evidence>
<dbReference type="SUPFAM" id="SSF54928">
    <property type="entry name" value="RNA-binding domain, RBD"/>
    <property type="match status" value="1"/>
</dbReference>
<dbReference type="InterPro" id="IPR035979">
    <property type="entry name" value="RBD_domain_sf"/>
</dbReference>
<dbReference type="SMART" id="SM00360">
    <property type="entry name" value="RRM"/>
    <property type="match status" value="1"/>
</dbReference>
<evidence type="ECO:0000313" key="16">
    <source>
        <dbReference type="EMBL" id="OAV94192.1"/>
    </source>
</evidence>
<keyword evidence="5" id="KW-0747">Spliceosome</keyword>
<dbReference type="FunFam" id="3.30.70.330:FF:000502">
    <property type="entry name" value="Pre-mRNA-splicing factor cwc2, putative"/>
    <property type="match status" value="1"/>
</dbReference>
<feature type="domain" description="RRM" evidence="14">
    <location>
        <begin position="265"/>
        <end position="340"/>
    </location>
</feature>
<dbReference type="GO" id="GO:0008380">
    <property type="term" value="P:RNA splicing"/>
    <property type="evidence" value="ECO:0007669"/>
    <property type="project" value="UniProtKB-KW"/>
</dbReference>
<evidence type="ECO:0000256" key="6">
    <source>
        <dbReference type="ARBA" id="ARBA00022771"/>
    </source>
</evidence>
<reference evidence="16" key="1">
    <citation type="submission" date="2009-11" db="EMBL/GenBank/DDBJ databases">
        <authorList>
            <consortium name="The Broad Institute Genome Sequencing Platform"/>
            <person name="Ward D."/>
            <person name="Feldgarden M."/>
            <person name="Earl A."/>
            <person name="Young S.K."/>
            <person name="Zeng Q."/>
            <person name="Koehrsen M."/>
            <person name="Alvarado L."/>
            <person name="Berlin A."/>
            <person name="Bochicchio J."/>
            <person name="Borenstein D."/>
            <person name="Chapman S.B."/>
            <person name="Chen Z."/>
            <person name="Engels R."/>
            <person name="Freedman E."/>
            <person name="Gellesch M."/>
            <person name="Goldberg J."/>
            <person name="Griggs A."/>
            <person name="Gujja S."/>
            <person name="Heilman E."/>
            <person name="Heiman D."/>
            <person name="Hepburn T."/>
            <person name="Howarth C."/>
            <person name="Jen D."/>
            <person name="Larson L."/>
            <person name="Lewis B."/>
            <person name="Mehta T."/>
            <person name="Park D."/>
            <person name="Pearson M."/>
            <person name="Roberts A."/>
            <person name="Saif S."/>
            <person name="Shea T."/>
            <person name="Shenoy N."/>
            <person name="Sisk P."/>
            <person name="Stolte C."/>
            <person name="Sykes S."/>
            <person name="Thomson T."/>
            <person name="Walk T."/>
            <person name="White J."/>
            <person name="Yandava C."/>
            <person name="Izard J."/>
            <person name="Baranova O.V."/>
            <person name="Blanton J.M."/>
            <person name="Tanner A.C."/>
            <person name="Dewhirst F.E."/>
            <person name="Haas B."/>
            <person name="Nusbaum C."/>
            <person name="Birren B."/>
        </authorList>
    </citation>
    <scope>NUCLEOTIDE SEQUENCE [LARGE SCALE GENOMIC DNA]</scope>
    <source>
        <strain evidence="16">1-1 BBBD Race 1</strain>
    </source>
</reference>
<dbReference type="InterPro" id="IPR012677">
    <property type="entry name" value="Nucleotide-bd_a/b_plait_sf"/>
</dbReference>
<evidence type="ECO:0000256" key="1">
    <source>
        <dbReference type="ARBA" id="ARBA00004123"/>
    </source>
</evidence>
<keyword evidence="7 12" id="KW-0862">Zinc</keyword>
<feature type="zinc finger region" description="C3H1-type" evidence="12">
    <location>
        <begin position="201"/>
        <end position="228"/>
    </location>
</feature>
<feature type="compositionally biased region" description="Basic and acidic residues" evidence="13">
    <location>
        <begin position="379"/>
        <end position="407"/>
    </location>
</feature>
<dbReference type="InterPro" id="IPR039171">
    <property type="entry name" value="Cwc2/Slt11"/>
</dbReference>
<evidence type="ECO:0000256" key="8">
    <source>
        <dbReference type="ARBA" id="ARBA00022884"/>
    </source>
</evidence>
<dbReference type="InterPro" id="IPR034181">
    <property type="entry name" value="Cwc2_RRM"/>
</dbReference>
<dbReference type="Pfam" id="PF16131">
    <property type="entry name" value="Torus"/>
    <property type="match status" value="1"/>
</dbReference>
<feature type="domain" description="C3H1-type" evidence="15">
    <location>
        <begin position="201"/>
        <end position="228"/>
    </location>
</feature>
<dbReference type="GO" id="GO:0008270">
    <property type="term" value="F:zinc ion binding"/>
    <property type="evidence" value="ECO:0007669"/>
    <property type="project" value="UniProtKB-KW"/>
</dbReference>
<dbReference type="InterPro" id="IPR032297">
    <property type="entry name" value="Torus"/>
</dbReference>
<dbReference type="EMBL" id="ADAS02000042">
    <property type="protein sequence ID" value="OAV94192.1"/>
    <property type="molecule type" value="Genomic_DNA"/>
</dbReference>
<dbReference type="EnsemblFungi" id="PTTG_00635-t43_1">
    <property type="protein sequence ID" value="PTTG_00635-t43_1-p1"/>
    <property type="gene ID" value="PTTG_00635"/>
</dbReference>
<dbReference type="InterPro" id="IPR000504">
    <property type="entry name" value="RRM_dom"/>
</dbReference>
<feature type="region of interest" description="Disordered" evidence="13">
    <location>
        <begin position="62"/>
        <end position="154"/>
    </location>
</feature>
<evidence type="ECO:0000313" key="18">
    <source>
        <dbReference type="Proteomes" id="UP000005240"/>
    </source>
</evidence>
<feature type="region of interest" description="Disordered" evidence="13">
    <location>
        <begin position="463"/>
        <end position="487"/>
    </location>
</feature>
<dbReference type="GO" id="GO:0071007">
    <property type="term" value="C:U2-type catalytic step 2 spliceosome"/>
    <property type="evidence" value="ECO:0007669"/>
    <property type="project" value="TreeGrafter"/>
</dbReference>
<dbReference type="GO" id="GO:0000974">
    <property type="term" value="C:Prp19 complex"/>
    <property type="evidence" value="ECO:0007669"/>
    <property type="project" value="TreeGrafter"/>
</dbReference>
<dbReference type="Proteomes" id="UP000005240">
    <property type="component" value="Unassembled WGS sequence"/>
</dbReference>
<feature type="compositionally biased region" description="Basic residues" evidence="13">
    <location>
        <begin position="129"/>
        <end position="139"/>
    </location>
</feature>
<evidence type="ECO:0000259" key="15">
    <source>
        <dbReference type="PROSITE" id="PS50103"/>
    </source>
</evidence>
<evidence type="ECO:0000256" key="9">
    <source>
        <dbReference type="ARBA" id="ARBA00023187"/>
    </source>
</evidence>
<dbReference type="PANTHER" id="PTHR14089">
    <property type="entry name" value="PRE-MRNA-SPLICING FACTOR RBM22"/>
    <property type="match status" value="1"/>
</dbReference>
<evidence type="ECO:0000313" key="17">
    <source>
        <dbReference type="EnsemblFungi" id="PTTG_00635-t43_1-p1"/>
    </source>
</evidence>
<evidence type="ECO:0000256" key="7">
    <source>
        <dbReference type="ARBA" id="ARBA00022833"/>
    </source>
</evidence>
<dbReference type="AlphaFoldDB" id="A0A180GPF9"/>
<protein>
    <recommendedName>
        <fullName evidence="19">Pre-mRNA-splicing factor CWC2</fullName>
    </recommendedName>
</protein>
<reference evidence="17" key="4">
    <citation type="submission" date="2025-05" db="UniProtKB">
        <authorList>
            <consortium name="EnsemblFungi"/>
        </authorList>
    </citation>
    <scope>IDENTIFICATION</scope>
    <source>
        <strain evidence="17">isolate 1-1 / race 1 (BBBD)</strain>
    </source>
</reference>
<accession>A0A180GPF9</accession>
<sequence>MISVPELLSAWAEAILGGMRFLSAEAIAGFLVLTRSVCEVVVGGVVTGVGWWKLPGSAASGLSRTGACPPGRVQGGRGNRHRVDWKKVSANSHPLSSPPSSTTNAMAGQESQAHQQTGGKSTTAEQPVVRKKVKRRPARKQVTLEQAAAVKKQPEQNGQTYNVWYNKWAGGDRYDSSTQKEKSQTRCKIATDAGYTRADGGNNAYCCLYFARGCCPYGSECSFLHRLPPPQSTLPDASLDVFGREKHSDYRDDMGGVGSFSRQNRTLYIGRLREVNSKTEEMVETHFQEWGEIERIRVLHGRGVAFVTYVSELNAQFAKEAMMCQSMVDEEVLNIRWATEDPNPAAKRSEHARLVQMGSERIAAKLNPELVEAVEALDRLEQGTDDSPRKRSQPDEEPARESKRTRQDSPPPLPPLPPPLEHPSLEPVPANSTPSLPVHHGLISSEALQSLRSLAAANKAQIAGAKASIKPSPLSGLADYGSDDEST</sequence>
<dbReference type="Gene3D" id="3.30.70.330">
    <property type="match status" value="1"/>
</dbReference>
<evidence type="ECO:0000256" key="13">
    <source>
        <dbReference type="SAM" id="MobiDB-lite"/>
    </source>
</evidence>
<reference evidence="16" key="2">
    <citation type="submission" date="2016-05" db="EMBL/GenBank/DDBJ databases">
        <title>Comparative analysis highlights variable genome content of wheat rusts and divergence of the mating loci.</title>
        <authorList>
            <person name="Cuomo C.A."/>
            <person name="Bakkeren G."/>
            <person name="Szabo L."/>
            <person name="Khalil H."/>
            <person name="Joly D."/>
            <person name="Goldberg J."/>
            <person name="Young S."/>
            <person name="Zeng Q."/>
            <person name="Fellers J."/>
        </authorList>
    </citation>
    <scope>NUCLEOTIDE SEQUENCE [LARGE SCALE GENOMIC DNA]</scope>
    <source>
        <strain evidence="16">1-1 BBBD Race 1</strain>
    </source>
</reference>
<evidence type="ECO:0000256" key="10">
    <source>
        <dbReference type="ARBA" id="ARBA00023242"/>
    </source>
</evidence>
<feature type="compositionally biased region" description="Pro residues" evidence="13">
    <location>
        <begin position="409"/>
        <end position="421"/>
    </location>
</feature>
<organism evidence="16">
    <name type="scientific">Puccinia triticina (isolate 1-1 / race 1 (BBBD))</name>
    <name type="common">Brown leaf rust fungus</name>
    <dbReference type="NCBI Taxonomy" id="630390"/>
    <lineage>
        <taxon>Eukaryota</taxon>
        <taxon>Fungi</taxon>
        <taxon>Dikarya</taxon>
        <taxon>Basidiomycota</taxon>
        <taxon>Pucciniomycotina</taxon>
        <taxon>Pucciniomycetes</taxon>
        <taxon>Pucciniales</taxon>
        <taxon>Pucciniaceae</taxon>
        <taxon>Puccinia</taxon>
    </lineage>
</organism>
<feature type="region of interest" description="Disordered" evidence="13">
    <location>
        <begin position="379"/>
        <end position="439"/>
    </location>
</feature>
<keyword evidence="18" id="KW-1185">Reference proteome</keyword>
<feature type="compositionally biased region" description="Polar residues" evidence="13">
    <location>
        <begin position="102"/>
        <end position="125"/>
    </location>
</feature>
<evidence type="ECO:0008006" key="19">
    <source>
        <dbReference type="Google" id="ProtNLM"/>
    </source>
</evidence>
<dbReference type="PROSITE" id="PS50103">
    <property type="entry name" value="ZF_C3H1"/>
    <property type="match status" value="1"/>
</dbReference>
<evidence type="ECO:0000256" key="12">
    <source>
        <dbReference type="PROSITE-ProRule" id="PRU00723"/>
    </source>
</evidence>
<dbReference type="GO" id="GO:0017070">
    <property type="term" value="F:U6 snRNA binding"/>
    <property type="evidence" value="ECO:0007669"/>
    <property type="project" value="TreeGrafter"/>
</dbReference>